<proteinExistence type="inferred from homology"/>
<accession>A0A8J5W358</accession>
<organism evidence="14 15">
    <name type="scientific">Zizania palustris</name>
    <name type="common">Northern wild rice</name>
    <dbReference type="NCBI Taxonomy" id="103762"/>
    <lineage>
        <taxon>Eukaryota</taxon>
        <taxon>Viridiplantae</taxon>
        <taxon>Streptophyta</taxon>
        <taxon>Embryophyta</taxon>
        <taxon>Tracheophyta</taxon>
        <taxon>Spermatophyta</taxon>
        <taxon>Magnoliopsida</taxon>
        <taxon>Liliopsida</taxon>
        <taxon>Poales</taxon>
        <taxon>Poaceae</taxon>
        <taxon>BOP clade</taxon>
        <taxon>Oryzoideae</taxon>
        <taxon>Oryzeae</taxon>
        <taxon>Zizaniinae</taxon>
        <taxon>Zizania</taxon>
    </lineage>
</organism>
<evidence type="ECO:0000256" key="12">
    <source>
        <dbReference type="SAM" id="SignalP"/>
    </source>
</evidence>
<evidence type="ECO:0000256" key="11">
    <source>
        <dbReference type="SAM" id="MobiDB-lite"/>
    </source>
</evidence>
<evidence type="ECO:0000259" key="13">
    <source>
        <dbReference type="PROSITE" id="PS50213"/>
    </source>
</evidence>
<dbReference type="InterPro" id="IPR033254">
    <property type="entry name" value="Plant_FLA"/>
</dbReference>
<evidence type="ECO:0000256" key="4">
    <source>
        <dbReference type="ARBA" id="ARBA00022729"/>
    </source>
</evidence>
<dbReference type="FunFam" id="2.30.180.10:FF:000015">
    <property type="entry name" value="Fasciclin-like arabinogalactan protein 3"/>
    <property type="match status" value="1"/>
</dbReference>
<evidence type="ECO:0000256" key="6">
    <source>
        <dbReference type="ARBA" id="ARBA00023136"/>
    </source>
</evidence>
<feature type="domain" description="FAS1" evidence="13">
    <location>
        <begin position="34"/>
        <end position="186"/>
    </location>
</feature>
<name>A0A8J5W358_ZIZPA</name>
<evidence type="ECO:0000313" key="14">
    <source>
        <dbReference type="EMBL" id="KAG8075078.1"/>
    </source>
</evidence>
<dbReference type="GO" id="GO:0012505">
    <property type="term" value="C:endomembrane system"/>
    <property type="evidence" value="ECO:0007669"/>
    <property type="project" value="UniProtKB-SubCell"/>
</dbReference>
<evidence type="ECO:0000256" key="8">
    <source>
        <dbReference type="ARBA" id="ARBA00023288"/>
    </source>
</evidence>
<reference evidence="14" key="2">
    <citation type="submission" date="2021-02" db="EMBL/GenBank/DDBJ databases">
        <authorList>
            <person name="Kimball J.A."/>
            <person name="Haas M.W."/>
            <person name="Macchietto M."/>
            <person name="Kono T."/>
            <person name="Duquette J."/>
            <person name="Shao M."/>
        </authorList>
    </citation>
    <scope>NUCLEOTIDE SEQUENCE</scope>
    <source>
        <tissue evidence="14">Fresh leaf tissue</tissue>
    </source>
</reference>
<sequence>MASRLSLLVLLVLVVPAAGDDAAKAAAVADAGSAFNVTEILGRFPEFSLFNFLLSKTHVDREINSRRTVTVLMPDNSAVDWLLRRSARLPRAALVELLSVHVVLDYLDAAKLAALPRGRPTLFTTLFQTTGNARRRTGFLNITPAAKGGGAVFASAEPGALVNATFKKEVAAKPYNISVLQISNFVVPPGIITRPRPPPPPRMRPTSIAPSPAPTVTTIPPTRPSPLPTQPAAEDTDEAPAAAPAPSRGHAVQVMGWWSGLGVTVAMTCMLGHL</sequence>
<reference evidence="14" key="1">
    <citation type="journal article" date="2021" name="bioRxiv">
        <title>Whole Genome Assembly and Annotation of Northern Wild Rice, Zizania palustris L., Supports a Whole Genome Duplication in the Zizania Genus.</title>
        <authorList>
            <person name="Haas M."/>
            <person name="Kono T."/>
            <person name="Macchietto M."/>
            <person name="Millas R."/>
            <person name="McGilp L."/>
            <person name="Shao M."/>
            <person name="Duquette J."/>
            <person name="Hirsch C.N."/>
            <person name="Kimball J."/>
        </authorList>
    </citation>
    <scope>NUCLEOTIDE SEQUENCE</scope>
    <source>
        <tissue evidence="14">Fresh leaf tissue</tissue>
    </source>
</reference>
<keyword evidence="3" id="KW-1003">Cell membrane</keyword>
<comment type="subcellular location">
    <subcellularLocation>
        <location evidence="1">Cell membrane</location>
    </subcellularLocation>
    <subcellularLocation>
        <location evidence="10">Endomembrane system</location>
        <topology evidence="10">Lipid-anchor</topology>
    </subcellularLocation>
</comment>
<keyword evidence="6" id="KW-0472">Membrane</keyword>
<dbReference type="PANTHER" id="PTHR32382">
    <property type="entry name" value="FASCICLIN-LIKE ARABINOGALACTAN PROTEIN"/>
    <property type="match status" value="1"/>
</dbReference>
<dbReference type="PANTHER" id="PTHR32382:SF6">
    <property type="entry name" value="FASCICLIN-LIKE ARABINOGALACTAN PROTEIN 14"/>
    <property type="match status" value="1"/>
</dbReference>
<evidence type="ECO:0000256" key="7">
    <source>
        <dbReference type="ARBA" id="ARBA00023180"/>
    </source>
</evidence>
<gene>
    <name evidence="14" type="ORF">GUJ93_ZPchr0006g41137</name>
</gene>
<dbReference type="Pfam" id="PF02469">
    <property type="entry name" value="Fasciclin"/>
    <property type="match status" value="1"/>
</dbReference>
<keyword evidence="4 12" id="KW-0732">Signal</keyword>
<dbReference type="GO" id="GO:0005886">
    <property type="term" value="C:plasma membrane"/>
    <property type="evidence" value="ECO:0007669"/>
    <property type="project" value="UniProtKB-SubCell"/>
</dbReference>
<evidence type="ECO:0000256" key="10">
    <source>
        <dbReference type="ARBA" id="ARBA00037868"/>
    </source>
</evidence>
<comment type="caution">
    <text evidence="14">The sequence shown here is derived from an EMBL/GenBank/DDBJ whole genome shotgun (WGS) entry which is preliminary data.</text>
</comment>
<dbReference type="Proteomes" id="UP000729402">
    <property type="component" value="Unassembled WGS sequence"/>
</dbReference>
<keyword evidence="15" id="KW-1185">Reference proteome</keyword>
<evidence type="ECO:0000256" key="9">
    <source>
        <dbReference type="ARBA" id="ARBA00024686"/>
    </source>
</evidence>
<feature type="chain" id="PRO_5035326552" description="FAS1 domain-containing protein" evidence="12">
    <location>
        <begin position="20"/>
        <end position="274"/>
    </location>
</feature>
<protein>
    <recommendedName>
        <fullName evidence="13">FAS1 domain-containing protein</fullName>
    </recommendedName>
</protein>
<dbReference type="InterPro" id="IPR000782">
    <property type="entry name" value="FAS1_domain"/>
</dbReference>
<evidence type="ECO:0000256" key="5">
    <source>
        <dbReference type="ARBA" id="ARBA00022974"/>
    </source>
</evidence>
<dbReference type="AlphaFoldDB" id="A0A8J5W358"/>
<evidence type="ECO:0000256" key="2">
    <source>
        <dbReference type="ARBA" id="ARBA00007843"/>
    </source>
</evidence>
<dbReference type="OrthoDB" id="694090at2759"/>
<keyword evidence="8" id="KW-0449">Lipoprotein</keyword>
<keyword evidence="7" id="KW-0325">Glycoprotein</keyword>
<evidence type="ECO:0000256" key="3">
    <source>
        <dbReference type="ARBA" id="ARBA00022475"/>
    </source>
</evidence>
<dbReference type="PROSITE" id="PS50213">
    <property type="entry name" value="FAS1"/>
    <property type="match status" value="1"/>
</dbReference>
<dbReference type="EMBL" id="JAAALK010000283">
    <property type="protein sequence ID" value="KAG8075078.1"/>
    <property type="molecule type" value="Genomic_DNA"/>
</dbReference>
<keyword evidence="5" id="KW-0654">Proteoglycan</keyword>
<comment type="similarity">
    <text evidence="2">Belongs to the fasciclin-like AGP family.</text>
</comment>
<feature type="signal peptide" evidence="12">
    <location>
        <begin position="1"/>
        <end position="19"/>
    </location>
</feature>
<comment type="function">
    <text evidence="9">May be a cell surface adhesion protein.</text>
</comment>
<evidence type="ECO:0000313" key="15">
    <source>
        <dbReference type="Proteomes" id="UP000729402"/>
    </source>
</evidence>
<evidence type="ECO:0000256" key="1">
    <source>
        <dbReference type="ARBA" id="ARBA00004236"/>
    </source>
</evidence>
<feature type="region of interest" description="Disordered" evidence="11">
    <location>
        <begin position="194"/>
        <end position="247"/>
    </location>
</feature>